<sequence length="37" mass="4302">MDNSRLAQTEIADELCLQTVITNYQELLYILALNLQF</sequence>
<evidence type="ECO:0000313" key="2">
    <source>
        <dbReference type="Proteomes" id="UP000053586"/>
    </source>
</evidence>
<reference evidence="1 2" key="2">
    <citation type="journal article" date="2017" name="Antonie Van Leeuwenhoek">
        <title>Rhizobium rhizosphaerae sp. nov., a novel species isolated from rice rhizosphere.</title>
        <authorList>
            <person name="Zhao J.J."/>
            <person name="Zhang J."/>
            <person name="Zhang R.J."/>
            <person name="Zhang C.W."/>
            <person name="Yin H.Q."/>
            <person name="Zhang X.X."/>
        </authorList>
    </citation>
    <scope>NUCLEOTIDE SEQUENCE [LARGE SCALE GENOMIC DNA]</scope>
    <source>
        <strain evidence="1 2">ACAM 611</strain>
    </source>
</reference>
<accession>H5T8K7</accession>
<name>H5T8K7_9ALTE</name>
<dbReference type="EMBL" id="BAET01000006">
    <property type="protein sequence ID" value="GAB54648.1"/>
    <property type="molecule type" value="Genomic_DNA"/>
</dbReference>
<reference evidence="1 2" key="1">
    <citation type="journal article" date="2012" name="J. Bacteriol.">
        <title>Genome sequence of proteorhodopsin-containing sea ice bacterium Glaciecola punicea ACAM 611T.</title>
        <authorList>
            <person name="Qin Q.-L."/>
            <person name="Xie B.-B."/>
            <person name="Shu Y.-L."/>
            <person name="Rong J.-C."/>
            <person name="Zhao D.-L."/>
            <person name="Zhang X.-Y."/>
            <person name="Chen X.-L."/>
            <person name="Zhou B.-C."/>
            <person name="Zhanga Y.-Z."/>
        </authorList>
    </citation>
    <scope>NUCLEOTIDE SEQUENCE [LARGE SCALE GENOMIC DNA]</scope>
    <source>
        <strain evidence="1 2">ACAM 611</strain>
    </source>
</reference>
<organism evidence="1 2">
    <name type="scientific">Glaciecola punicea ACAM 611</name>
    <dbReference type="NCBI Taxonomy" id="1121923"/>
    <lineage>
        <taxon>Bacteria</taxon>
        <taxon>Pseudomonadati</taxon>
        <taxon>Pseudomonadota</taxon>
        <taxon>Gammaproteobacteria</taxon>
        <taxon>Alteromonadales</taxon>
        <taxon>Alteromonadaceae</taxon>
        <taxon>Glaciecola</taxon>
    </lineage>
</organism>
<evidence type="ECO:0000313" key="1">
    <source>
        <dbReference type="EMBL" id="GAB54648.1"/>
    </source>
</evidence>
<dbReference type="Proteomes" id="UP000053586">
    <property type="component" value="Unassembled WGS sequence"/>
</dbReference>
<protein>
    <submittedName>
        <fullName evidence="1">Uncharacterized protein</fullName>
    </submittedName>
</protein>
<keyword evidence="2" id="KW-1185">Reference proteome</keyword>
<proteinExistence type="predicted"/>
<gene>
    <name evidence="1" type="ORF">GPUN_0501</name>
</gene>
<comment type="caution">
    <text evidence="1">The sequence shown here is derived from an EMBL/GenBank/DDBJ whole genome shotgun (WGS) entry which is preliminary data.</text>
</comment>
<dbReference type="AlphaFoldDB" id="H5T8K7"/>